<dbReference type="Proteomes" id="UP001169764">
    <property type="component" value="Unassembled WGS sequence"/>
</dbReference>
<dbReference type="RefSeq" id="WP_303540597.1">
    <property type="nucleotide sequence ID" value="NZ_JAUOTP010000002.1"/>
</dbReference>
<organism evidence="1 2">
    <name type="scientific">Sphingomonas natans</name>
    <dbReference type="NCBI Taxonomy" id="3063330"/>
    <lineage>
        <taxon>Bacteria</taxon>
        <taxon>Pseudomonadati</taxon>
        <taxon>Pseudomonadota</taxon>
        <taxon>Alphaproteobacteria</taxon>
        <taxon>Sphingomonadales</taxon>
        <taxon>Sphingomonadaceae</taxon>
        <taxon>Sphingomonas</taxon>
    </lineage>
</organism>
<dbReference type="InterPro" id="IPR011990">
    <property type="entry name" value="TPR-like_helical_dom_sf"/>
</dbReference>
<dbReference type="SMART" id="SM00671">
    <property type="entry name" value="SEL1"/>
    <property type="match status" value="1"/>
</dbReference>
<comment type="caution">
    <text evidence="1">The sequence shown here is derived from an EMBL/GenBank/DDBJ whole genome shotgun (WGS) entry which is preliminary data.</text>
</comment>
<dbReference type="InterPro" id="IPR006597">
    <property type="entry name" value="Sel1-like"/>
</dbReference>
<evidence type="ECO:0000313" key="2">
    <source>
        <dbReference type="Proteomes" id="UP001169764"/>
    </source>
</evidence>
<name>A0ABT8Y6B2_9SPHN</name>
<proteinExistence type="predicted"/>
<protein>
    <recommendedName>
        <fullName evidence="3">Sel1 repeat family protein</fullName>
    </recommendedName>
</protein>
<reference evidence="1" key="1">
    <citation type="submission" date="2023-07" db="EMBL/GenBank/DDBJ databases">
        <authorList>
            <person name="Kim M."/>
        </authorList>
    </citation>
    <scope>NUCLEOTIDE SEQUENCE</scope>
    <source>
        <strain evidence="1">BIUV-7</strain>
    </source>
</reference>
<keyword evidence="2" id="KW-1185">Reference proteome</keyword>
<evidence type="ECO:0008006" key="3">
    <source>
        <dbReference type="Google" id="ProtNLM"/>
    </source>
</evidence>
<dbReference type="Gene3D" id="1.25.40.10">
    <property type="entry name" value="Tetratricopeptide repeat domain"/>
    <property type="match status" value="1"/>
</dbReference>
<sequence>MSNLFGVNGAEGVRTASSAEAAFDLGMAYSSGSDGLPLDLVQAHRWLNVAALCGYRPALAWRAEIAAEMEGREIVEAQRLARATITQIERKAA</sequence>
<dbReference type="EMBL" id="JAUOTP010000002">
    <property type="protein sequence ID" value="MDO6413858.1"/>
    <property type="molecule type" value="Genomic_DNA"/>
</dbReference>
<evidence type="ECO:0000313" key="1">
    <source>
        <dbReference type="EMBL" id="MDO6413858.1"/>
    </source>
</evidence>
<gene>
    <name evidence="1" type="ORF">Q4F19_05650</name>
</gene>
<accession>A0ABT8Y6B2</accession>